<gene>
    <name evidence="2" type="ORF">KY290_034047</name>
</gene>
<dbReference type="PANTHER" id="PTHR23140">
    <property type="entry name" value="RNA PROCESSING PROTEIN LD23810P"/>
    <property type="match status" value="1"/>
</dbReference>
<feature type="compositionally biased region" description="Basic residues" evidence="1">
    <location>
        <begin position="1"/>
        <end position="10"/>
    </location>
</feature>
<accession>A0ABQ7U410</accession>
<dbReference type="InterPro" id="IPR051485">
    <property type="entry name" value="SR-CTD_assoc_factor"/>
</dbReference>
<name>A0ABQ7U410_SOLTU</name>
<dbReference type="EMBL" id="JAIVGD010000026">
    <property type="protein sequence ID" value="KAH0741004.1"/>
    <property type="molecule type" value="Genomic_DNA"/>
</dbReference>
<comment type="caution">
    <text evidence="2">The sequence shown here is derived from an EMBL/GenBank/DDBJ whole genome shotgun (WGS) entry which is preliminary data.</text>
</comment>
<feature type="compositionally biased region" description="Basic and acidic residues" evidence="1">
    <location>
        <begin position="11"/>
        <end position="28"/>
    </location>
</feature>
<evidence type="ECO:0000256" key="1">
    <source>
        <dbReference type="SAM" id="MobiDB-lite"/>
    </source>
</evidence>
<evidence type="ECO:0000313" key="2">
    <source>
        <dbReference type="EMBL" id="KAH0741004.1"/>
    </source>
</evidence>
<reference evidence="2 3" key="1">
    <citation type="journal article" date="2021" name="bioRxiv">
        <title>Chromosome-scale and haplotype-resolved genome assembly of a tetraploid potato cultivar.</title>
        <authorList>
            <person name="Sun H."/>
            <person name="Jiao W.-B."/>
            <person name="Krause K."/>
            <person name="Campoy J.A."/>
            <person name="Goel M."/>
            <person name="Folz-Donahue K."/>
            <person name="Kukat C."/>
            <person name="Huettel B."/>
            <person name="Schneeberger K."/>
        </authorList>
    </citation>
    <scope>NUCLEOTIDE SEQUENCE [LARGE SCALE GENOMIC DNA]</scope>
    <source>
        <strain evidence="2">SolTubOtavaFocal</strain>
        <tissue evidence="2">Leaves</tissue>
    </source>
</reference>
<keyword evidence="3" id="KW-1185">Reference proteome</keyword>
<dbReference type="PANTHER" id="PTHR23140:SF0">
    <property type="entry name" value="U2 SNRNP-ASSOCIATED SURP MOTIF-CONTAINING PROTEIN"/>
    <property type="match status" value="1"/>
</dbReference>
<feature type="compositionally biased region" description="Basic and acidic residues" evidence="1">
    <location>
        <begin position="59"/>
        <end position="76"/>
    </location>
</feature>
<evidence type="ECO:0000313" key="3">
    <source>
        <dbReference type="Proteomes" id="UP000826656"/>
    </source>
</evidence>
<evidence type="ECO:0008006" key="4">
    <source>
        <dbReference type="Google" id="ProtNLM"/>
    </source>
</evidence>
<dbReference type="Proteomes" id="UP000826656">
    <property type="component" value="Unassembled WGS sequence"/>
</dbReference>
<organism evidence="2 3">
    <name type="scientific">Solanum tuberosum</name>
    <name type="common">Potato</name>
    <dbReference type="NCBI Taxonomy" id="4113"/>
    <lineage>
        <taxon>Eukaryota</taxon>
        <taxon>Viridiplantae</taxon>
        <taxon>Streptophyta</taxon>
        <taxon>Embryophyta</taxon>
        <taxon>Tracheophyta</taxon>
        <taxon>Spermatophyta</taxon>
        <taxon>Magnoliopsida</taxon>
        <taxon>eudicotyledons</taxon>
        <taxon>Gunneridae</taxon>
        <taxon>Pentapetalae</taxon>
        <taxon>asterids</taxon>
        <taxon>lamiids</taxon>
        <taxon>Solanales</taxon>
        <taxon>Solanaceae</taxon>
        <taxon>Solanoideae</taxon>
        <taxon>Solaneae</taxon>
        <taxon>Solanum</taxon>
    </lineage>
</organism>
<sequence>MSARKKTPFQKHREEEEAKKKRAEDETARLYQEFVESFQADNTPSSKAFIRGGTINPNDKLKMDSEGGKSKDEGPGLKKGSR</sequence>
<feature type="region of interest" description="Disordered" evidence="1">
    <location>
        <begin position="1"/>
        <end position="82"/>
    </location>
</feature>
<proteinExistence type="predicted"/>
<protein>
    <recommendedName>
        <fullName evidence="4">Protein RRC1</fullName>
    </recommendedName>
</protein>